<evidence type="ECO:0008006" key="4">
    <source>
        <dbReference type="Google" id="ProtNLM"/>
    </source>
</evidence>
<dbReference type="AlphaFoldDB" id="A0A0C1R4W5"/>
<evidence type="ECO:0000313" key="2">
    <source>
        <dbReference type="EMBL" id="KIE48472.1"/>
    </source>
</evidence>
<feature type="transmembrane region" description="Helical" evidence="1">
    <location>
        <begin position="70"/>
        <end position="92"/>
    </location>
</feature>
<name>A0A0C1R4W5_9CLOT</name>
<evidence type="ECO:0000256" key="1">
    <source>
        <dbReference type="SAM" id="Phobius"/>
    </source>
</evidence>
<feature type="transmembrane region" description="Helical" evidence="1">
    <location>
        <begin position="98"/>
        <end position="122"/>
    </location>
</feature>
<keyword evidence="1" id="KW-1133">Transmembrane helix</keyword>
<sequence length="167" mass="17916">MKVKKIVLIGLFIALSAIGANIKIFQTVAFDSMPGFLSAIILGPLAGAVVGAIGHLISSTISGFPMSLPVHLVICIDMALTMYFFGITYKVLRKKGELISNISSAIVGALINGPISVFMLLILNKFMAFMPNEVLIGMIPVLTMVAAFNIIIALIVNKFIPENYKTN</sequence>
<keyword evidence="3" id="KW-1185">Reference proteome</keyword>
<dbReference type="GO" id="GO:0022857">
    <property type="term" value="F:transmembrane transporter activity"/>
    <property type="evidence" value="ECO:0007669"/>
    <property type="project" value="InterPro"/>
</dbReference>
<organism evidence="2 3">
    <name type="scientific">Clostridium argentinense CDC 2741</name>
    <dbReference type="NCBI Taxonomy" id="1418104"/>
    <lineage>
        <taxon>Bacteria</taxon>
        <taxon>Bacillati</taxon>
        <taxon>Bacillota</taxon>
        <taxon>Clostridia</taxon>
        <taxon>Eubacteriales</taxon>
        <taxon>Clostridiaceae</taxon>
        <taxon>Clostridium</taxon>
    </lineage>
</organism>
<accession>A0A0C1R4W5</accession>
<dbReference type="Pfam" id="PF12822">
    <property type="entry name" value="ECF_trnsprt"/>
    <property type="match status" value="1"/>
</dbReference>
<protein>
    <recommendedName>
        <fullName evidence="4">ECF-type riboflavin transporter, S component family protein</fullName>
    </recommendedName>
</protein>
<keyword evidence="1" id="KW-0472">Membrane</keyword>
<dbReference type="EMBL" id="AYSO01000007">
    <property type="protein sequence ID" value="KIE48472.1"/>
    <property type="molecule type" value="Genomic_DNA"/>
</dbReference>
<proteinExistence type="predicted"/>
<dbReference type="Gene3D" id="1.10.1760.20">
    <property type="match status" value="1"/>
</dbReference>
<gene>
    <name evidence="2" type="ORF">U732_4261</name>
</gene>
<dbReference type="Proteomes" id="UP000031366">
    <property type="component" value="Unassembled WGS sequence"/>
</dbReference>
<evidence type="ECO:0000313" key="3">
    <source>
        <dbReference type="Proteomes" id="UP000031366"/>
    </source>
</evidence>
<dbReference type="STRING" id="29341.RSJ17_10415"/>
<feature type="transmembrane region" description="Helical" evidence="1">
    <location>
        <begin position="35"/>
        <end position="58"/>
    </location>
</feature>
<feature type="transmembrane region" description="Helical" evidence="1">
    <location>
        <begin position="134"/>
        <end position="156"/>
    </location>
</feature>
<dbReference type="OrthoDB" id="5431035at2"/>
<reference evidence="2 3" key="1">
    <citation type="journal article" date="2015" name="Infect. Genet. Evol.">
        <title>Genomic sequences of six botulinum neurotoxin-producing strains representing three clostridial species illustrate the mobility and diversity of botulinum neurotoxin genes.</title>
        <authorList>
            <person name="Smith T.J."/>
            <person name="Hill K.K."/>
            <person name="Xie G."/>
            <person name="Foley B.T."/>
            <person name="Williamson C.H."/>
            <person name="Foster J.T."/>
            <person name="Johnson S.L."/>
            <person name="Chertkov O."/>
            <person name="Teshima H."/>
            <person name="Gibbons H.S."/>
            <person name="Johnsky L.A."/>
            <person name="Karavis M.A."/>
            <person name="Smith L.A."/>
        </authorList>
    </citation>
    <scope>NUCLEOTIDE SEQUENCE [LARGE SCALE GENOMIC DNA]</scope>
    <source>
        <strain evidence="2 3">CDC 2741</strain>
    </source>
</reference>
<comment type="caution">
    <text evidence="2">The sequence shown here is derived from an EMBL/GenBank/DDBJ whole genome shotgun (WGS) entry which is preliminary data.</text>
</comment>
<dbReference type="RefSeq" id="WP_039629709.1">
    <property type="nucleotide sequence ID" value="NZ_AYSO01000007.1"/>
</dbReference>
<keyword evidence="1" id="KW-0812">Transmembrane</keyword>
<dbReference type="InterPro" id="IPR024529">
    <property type="entry name" value="ECF_trnsprt_substrate-spec"/>
</dbReference>